<proteinExistence type="predicted"/>
<evidence type="ECO:0000313" key="1">
    <source>
        <dbReference type="EnsemblMetazoa" id="GBRI023438-PA"/>
    </source>
</evidence>
<accession>A0A1A9WL06</accession>
<reference evidence="1" key="2">
    <citation type="submission" date="2020-05" db="UniProtKB">
        <authorList>
            <consortium name="EnsemblMetazoa"/>
        </authorList>
    </citation>
    <scope>IDENTIFICATION</scope>
    <source>
        <strain evidence="1">IAEA</strain>
    </source>
</reference>
<keyword evidence="2" id="KW-1185">Reference proteome</keyword>
<dbReference type="EnsemblMetazoa" id="GBRI023438-RA">
    <property type="protein sequence ID" value="GBRI023438-PA"/>
    <property type="gene ID" value="GBRI023438"/>
</dbReference>
<reference evidence="2" key="1">
    <citation type="submission" date="2014-03" db="EMBL/GenBank/DDBJ databases">
        <authorList>
            <person name="Aksoy S."/>
            <person name="Warren W."/>
            <person name="Wilson R.K."/>
        </authorList>
    </citation>
    <scope>NUCLEOTIDE SEQUENCE [LARGE SCALE GENOMIC DNA]</scope>
    <source>
        <strain evidence="2">IAEA</strain>
    </source>
</reference>
<sequence>MKRMNTDTLKRKMTTNVTNQKRTRISIECKKDLFSGAAFNNNYDDDDDYNDDGIHCIANIVSYAVLCTVSNQPQIDAIFEENICEAKQKNGVLDFKHTYRQTLLHTFVD</sequence>
<protein>
    <submittedName>
        <fullName evidence="1">Uncharacterized protein</fullName>
    </submittedName>
</protein>
<organism evidence="1 2">
    <name type="scientific">Glossina brevipalpis</name>
    <dbReference type="NCBI Taxonomy" id="37001"/>
    <lineage>
        <taxon>Eukaryota</taxon>
        <taxon>Metazoa</taxon>
        <taxon>Ecdysozoa</taxon>
        <taxon>Arthropoda</taxon>
        <taxon>Hexapoda</taxon>
        <taxon>Insecta</taxon>
        <taxon>Pterygota</taxon>
        <taxon>Neoptera</taxon>
        <taxon>Endopterygota</taxon>
        <taxon>Diptera</taxon>
        <taxon>Brachycera</taxon>
        <taxon>Muscomorpha</taxon>
        <taxon>Hippoboscoidea</taxon>
        <taxon>Glossinidae</taxon>
        <taxon>Glossina</taxon>
    </lineage>
</organism>
<evidence type="ECO:0000313" key="2">
    <source>
        <dbReference type="Proteomes" id="UP000091820"/>
    </source>
</evidence>
<dbReference type="Proteomes" id="UP000091820">
    <property type="component" value="Unassembled WGS sequence"/>
</dbReference>
<dbReference type="VEuPathDB" id="VectorBase:GBRI023438"/>
<dbReference type="AlphaFoldDB" id="A0A1A9WL06"/>
<name>A0A1A9WL06_9MUSC</name>